<feature type="region of interest" description="Disordered" evidence="1">
    <location>
        <begin position="50"/>
        <end position="108"/>
    </location>
</feature>
<dbReference type="EMBL" id="CAJVPV010056523">
    <property type="protein sequence ID" value="CAG8785789.1"/>
    <property type="molecule type" value="Genomic_DNA"/>
</dbReference>
<dbReference type="AlphaFoldDB" id="A0A9N9JJQ2"/>
<sequence>TRPRNTSTLDVVIIDSDTDDNGTYTLNMNSNLQYGSQGYFGSNVTILSTNTQSSPSSISLNSRSRTDSDRNGGGPIRSSSNRASRSSSRRSTSNRTSPGRSTRSQNSSERYSAILNINSHHLHSGNSSVRQHSSAFLPYNFSVTYTAEGMTRHDSHESQFPLRNSSATTNLNSNDVQILSTPPPVP</sequence>
<feature type="compositionally biased region" description="Low complexity" evidence="1">
    <location>
        <begin position="50"/>
        <end position="63"/>
    </location>
</feature>
<feature type="non-terminal residue" evidence="2">
    <location>
        <position position="1"/>
    </location>
</feature>
<proteinExistence type="predicted"/>
<feature type="compositionally biased region" description="Polar residues" evidence="1">
    <location>
        <begin position="165"/>
        <end position="180"/>
    </location>
</feature>
<keyword evidence="3" id="KW-1185">Reference proteome</keyword>
<dbReference type="Proteomes" id="UP000789342">
    <property type="component" value="Unassembled WGS sequence"/>
</dbReference>
<evidence type="ECO:0000256" key="1">
    <source>
        <dbReference type="SAM" id="MobiDB-lite"/>
    </source>
</evidence>
<reference evidence="2" key="1">
    <citation type="submission" date="2021-06" db="EMBL/GenBank/DDBJ databases">
        <authorList>
            <person name="Kallberg Y."/>
            <person name="Tangrot J."/>
            <person name="Rosling A."/>
        </authorList>
    </citation>
    <scope>NUCLEOTIDE SEQUENCE</scope>
    <source>
        <strain evidence="2">CL551</strain>
    </source>
</reference>
<name>A0A9N9JJQ2_9GLOM</name>
<comment type="caution">
    <text evidence="2">The sequence shown here is derived from an EMBL/GenBank/DDBJ whole genome shotgun (WGS) entry which is preliminary data.</text>
</comment>
<evidence type="ECO:0000313" key="2">
    <source>
        <dbReference type="EMBL" id="CAG8785789.1"/>
    </source>
</evidence>
<evidence type="ECO:0000313" key="3">
    <source>
        <dbReference type="Proteomes" id="UP000789342"/>
    </source>
</evidence>
<feature type="compositionally biased region" description="Low complexity" evidence="1">
    <location>
        <begin position="77"/>
        <end position="104"/>
    </location>
</feature>
<feature type="non-terminal residue" evidence="2">
    <location>
        <position position="186"/>
    </location>
</feature>
<feature type="region of interest" description="Disordered" evidence="1">
    <location>
        <begin position="165"/>
        <end position="186"/>
    </location>
</feature>
<accession>A0A9N9JJQ2</accession>
<protein>
    <submittedName>
        <fullName evidence="2">13761_t:CDS:1</fullName>
    </submittedName>
</protein>
<organism evidence="2 3">
    <name type="scientific">Acaulospora morrowiae</name>
    <dbReference type="NCBI Taxonomy" id="94023"/>
    <lineage>
        <taxon>Eukaryota</taxon>
        <taxon>Fungi</taxon>
        <taxon>Fungi incertae sedis</taxon>
        <taxon>Mucoromycota</taxon>
        <taxon>Glomeromycotina</taxon>
        <taxon>Glomeromycetes</taxon>
        <taxon>Diversisporales</taxon>
        <taxon>Acaulosporaceae</taxon>
        <taxon>Acaulospora</taxon>
    </lineage>
</organism>
<gene>
    <name evidence="2" type="ORF">AMORRO_LOCUS17713</name>
</gene>